<protein>
    <submittedName>
        <fullName evidence="1">Uncharacterized protein</fullName>
    </submittedName>
</protein>
<reference evidence="1 2" key="2">
    <citation type="journal article" date="2022" name="Mol. Ecol. Resour.">
        <title>The genomes of chicory, endive, great burdock and yacon provide insights into Asteraceae paleo-polyploidization history and plant inulin production.</title>
        <authorList>
            <person name="Fan W."/>
            <person name="Wang S."/>
            <person name="Wang H."/>
            <person name="Wang A."/>
            <person name="Jiang F."/>
            <person name="Liu H."/>
            <person name="Zhao H."/>
            <person name="Xu D."/>
            <person name="Zhang Y."/>
        </authorList>
    </citation>
    <scope>NUCLEOTIDE SEQUENCE [LARGE SCALE GENOMIC DNA]</scope>
    <source>
        <strain evidence="2">cv. Niubang</strain>
    </source>
</reference>
<keyword evidence="2" id="KW-1185">Reference proteome</keyword>
<proteinExistence type="predicted"/>
<comment type="caution">
    <text evidence="1">The sequence shown here is derived from an EMBL/GenBank/DDBJ whole genome shotgun (WGS) entry which is preliminary data.</text>
</comment>
<organism evidence="1 2">
    <name type="scientific">Arctium lappa</name>
    <name type="common">Greater burdock</name>
    <name type="synonym">Lappa major</name>
    <dbReference type="NCBI Taxonomy" id="4217"/>
    <lineage>
        <taxon>Eukaryota</taxon>
        <taxon>Viridiplantae</taxon>
        <taxon>Streptophyta</taxon>
        <taxon>Embryophyta</taxon>
        <taxon>Tracheophyta</taxon>
        <taxon>Spermatophyta</taxon>
        <taxon>Magnoliopsida</taxon>
        <taxon>eudicotyledons</taxon>
        <taxon>Gunneridae</taxon>
        <taxon>Pentapetalae</taxon>
        <taxon>asterids</taxon>
        <taxon>campanulids</taxon>
        <taxon>Asterales</taxon>
        <taxon>Asteraceae</taxon>
        <taxon>Carduoideae</taxon>
        <taxon>Cardueae</taxon>
        <taxon>Arctiinae</taxon>
        <taxon>Arctium</taxon>
    </lineage>
</organism>
<dbReference type="Proteomes" id="UP001055879">
    <property type="component" value="Linkage Group LG01"/>
</dbReference>
<dbReference type="EMBL" id="CM042047">
    <property type="protein sequence ID" value="KAI3769122.1"/>
    <property type="molecule type" value="Genomic_DNA"/>
</dbReference>
<gene>
    <name evidence="1" type="ORF">L6452_00222</name>
</gene>
<evidence type="ECO:0000313" key="1">
    <source>
        <dbReference type="EMBL" id="KAI3769122.1"/>
    </source>
</evidence>
<evidence type="ECO:0000313" key="2">
    <source>
        <dbReference type="Proteomes" id="UP001055879"/>
    </source>
</evidence>
<sequence>MGMIIASRNRYGNDQNFKKPIWVSIKIQETDTGMIKTQETDMGMIKTQETDTETDTGTIKPSRNRNGYDKNFKKPIWGMIKSFKKSTFWHKRGRNGGEIRVRDDMVTMDSKQKDIKYKGKKERKVGDGGQEVQLLCFDSKAMIRKKIYNKKYVATVGLT</sequence>
<reference evidence="2" key="1">
    <citation type="journal article" date="2022" name="Mol. Ecol. Resour.">
        <title>The genomes of chicory, endive, great burdock and yacon provide insights into Asteraceae palaeo-polyploidization history and plant inulin production.</title>
        <authorList>
            <person name="Fan W."/>
            <person name="Wang S."/>
            <person name="Wang H."/>
            <person name="Wang A."/>
            <person name="Jiang F."/>
            <person name="Liu H."/>
            <person name="Zhao H."/>
            <person name="Xu D."/>
            <person name="Zhang Y."/>
        </authorList>
    </citation>
    <scope>NUCLEOTIDE SEQUENCE [LARGE SCALE GENOMIC DNA]</scope>
    <source>
        <strain evidence="2">cv. Niubang</strain>
    </source>
</reference>
<name>A0ACB9FEQ7_ARCLA</name>
<accession>A0ACB9FEQ7</accession>